<dbReference type="Gene3D" id="3.40.1180.10">
    <property type="entry name" value="Decaprenyl diphosphate synthase-like"/>
    <property type="match status" value="2"/>
</dbReference>
<dbReference type="PANTHER" id="PTHR10291">
    <property type="entry name" value="DEHYDRODOLICHYL DIPHOSPHATE SYNTHASE FAMILY MEMBER"/>
    <property type="match status" value="1"/>
</dbReference>
<proteinExistence type="inferred from homology"/>
<dbReference type="SUPFAM" id="SSF64005">
    <property type="entry name" value="Undecaprenyl diphosphate synthase"/>
    <property type="match status" value="1"/>
</dbReference>
<dbReference type="InterPro" id="IPR036424">
    <property type="entry name" value="UPP_synth-like_sf"/>
</dbReference>
<reference evidence="3 4" key="1">
    <citation type="journal article" date="2015" name="Nature">
        <title>rRNA introns, odd ribosomes, and small enigmatic genomes across a large radiation of phyla.</title>
        <authorList>
            <person name="Brown C.T."/>
            <person name="Hug L.A."/>
            <person name="Thomas B.C."/>
            <person name="Sharon I."/>
            <person name="Castelle C.J."/>
            <person name="Singh A."/>
            <person name="Wilkins M.J."/>
            <person name="Williams K.H."/>
            <person name="Banfield J.F."/>
        </authorList>
    </citation>
    <scope>NUCLEOTIDE SEQUENCE [LARGE SCALE GENOMIC DNA]</scope>
</reference>
<dbReference type="InterPro" id="IPR001441">
    <property type="entry name" value="UPP_synth-like"/>
</dbReference>
<evidence type="ECO:0000313" key="4">
    <source>
        <dbReference type="Proteomes" id="UP000034036"/>
    </source>
</evidence>
<dbReference type="EMBL" id="LCDF01000019">
    <property type="protein sequence ID" value="KKS47120.1"/>
    <property type="molecule type" value="Genomic_DNA"/>
</dbReference>
<dbReference type="AlphaFoldDB" id="A0A0G0ZEH2"/>
<name>A0A0G0ZEH2_9BACT</name>
<dbReference type="Proteomes" id="UP000034036">
    <property type="component" value="Unassembled WGS sequence"/>
</dbReference>
<evidence type="ECO:0000256" key="1">
    <source>
        <dbReference type="ARBA" id="ARBA00022679"/>
    </source>
</evidence>
<organism evidence="3 4">
    <name type="scientific">Candidatus Giovannonibacteria bacterium GW2011_GWF2_42_19</name>
    <dbReference type="NCBI Taxonomy" id="1618659"/>
    <lineage>
        <taxon>Bacteria</taxon>
        <taxon>Candidatus Giovannoniibacteriota</taxon>
    </lineage>
</organism>
<evidence type="ECO:0000256" key="2">
    <source>
        <dbReference type="ARBA" id="ARBA00038453"/>
    </source>
</evidence>
<dbReference type="Pfam" id="PF01255">
    <property type="entry name" value="Prenyltransf"/>
    <property type="match status" value="1"/>
</dbReference>
<protein>
    <submittedName>
        <fullName evidence="3">Di-trans,poly-cis-decaprenylcistransferase</fullName>
    </submittedName>
</protein>
<accession>A0A0G0ZEH2</accession>
<comment type="similarity">
    <text evidence="2">Belongs to the UPP synthase family. Z-FPP synthase subfamily.</text>
</comment>
<dbReference type="PANTHER" id="PTHR10291:SF43">
    <property type="entry name" value="DEHYDRODOLICHYL DIPHOSPHATE SYNTHASE COMPLEX SUBUNIT DHDDS"/>
    <property type="match status" value="1"/>
</dbReference>
<keyword evidence="1 3" id="KW-0808">Transferase</keyword>
<gene>
    <name evidence="3" type="ORF">UV11_C0019G0003</name>
</gene>
<evidence type="ECO:0000313" key="3">
    <source>
        <dbReference type="EMBL" id="KKS47120.1"/>
    </source>
</evidence>
<dbReference type="GO" id="GO:0016094">
    <property type="term" value="P:polyprenol biosynthetic process"/>
    <property type="evidence" value="ECO:0007669"/>
    <property type="project" value="TreeGrafter"/>
</dbReference>
<sequence>MRRKLNIGIIPDGNRRWARKHNASWTTAYELGATIAANLVSGARHEGSVGRIVFYALSQEDFRNRPPAQVEAILAGVRRFFDLVRNFQGVLVKCYGYYWHEKIAPLMSAVPPQKGEHVIEVDLLLNYSAEQEYNGHVGSLPIPPLDMVIKTGGGRNLAGFLPRQSSNADLFFLDVLWQDFNLQSFLGCLERHRVEMSRVPGI</sequence>
<dbReference type="GO" id="GO:0045547">
    <property type="term" value="F:ditrans,polycis-polyprenyl diphosphate synthase [(2E,6E)-farnesyl diphosphate specific] activity"/>
    <property type="evidence" value="ECO:0007669"/>
    <property type="project" value="TreeGrafter"/>
</dbReference>
<dbReference type="STRING" id="1618659.UV11_C0019G0003"/>
<comment type="caution">
    <text evidence="3">The sequence shown here is derived from an EMBL/GenBank/DDBJ whole genome shotgun (WGS) entry which is preliminary data.</text>
</comment>